<evidence type="ECO:0000256" key="3">
    <source>
        <dbReference type="ARBA" id="ARBA00023125"/>
    </source>
</evidence>
<evidence type="ECO:0000259" key="7">
    <source>
        <dbReference type="PROSITE" id="PS51351"/>
    </source>
</evidence>
<feature type="domain" description="TFIIE beta" evidence="7">
    <location>
        <begin position="1"/>
        <end position="34"/>
    </location>
</feature>
<keyword evidence="4" id="KW-0804">Transcription</keyword>
<evidence type="ECO:0000256" key="1">
    <source>
        <dbReference type="ARBA" id="ARBA00004123"/>
    </source>
</evidence>
<evidence type="ECO:0000256" key="6">
    <source>
        <dbReference type="ARBA" id="ARBA00025581"/>
    </source>
</evidence>
<dbReference type="PANTHER" id="PTHR12716:SF8">
    <property type="entry name" value="TRANSCRIPTION INITIATION FACTOR IIE SUBUNIT BETA"/>
    <property type="match status" value="1"/>
</dbReference>
<dbReference type="GO" id="GO:0003677">
    <property type="term" value="F:DNA binding"/>
    <property type="evidence" value="ECO:0007669"/>
    <property type="project" value="UniProtKB-KW"/>
</dbReference>
<gene>
    <name evidence="8" type="ORF">SYNPS1DRAFT_25447</name>
</gene>
<dbReference type="Proteomes" id="UP000278143">
    <property type="component" value="Unassembled WGS sequence"/>
</dbReference>
<dbReference type="Pfam" id="PF22254">
    <property type="entry name" value="TFA2_E-tether"/>
    <property type="match status" value="1"/>
</dbReference>
<proteinExistence type="predicted"/>
<organism evidence="8 9">
    <name type="scientific">Syncephalis pseudoplumigaleata</name>
    <dbReference type="NCBI Taxonomy" id="1712513"/>
    <lineage>
        <taxon>Eukaryota</taxon>
        <taxon>Fungi</taxon>
        <taxon>Fungi incertae sedis</taxon>
        <taxon>Zoopagomycota</taxon>
        <taxon>Zoopagomycotina</taxon>
        <taxon>Zoopagomycetes</taxon>
        <taxon>Zoopagales</taxon>
        <taxon>Piptocephalidaceae</taxon>
        <taxon>Syncephalis</taxon>
    </lineage>
</organism>
<dbReference type="GO" id="GO:0005673">
    <property type="term" value="C:transcription factor TFIIE complex"/>
    <property type="evidence" value="ECO:0007669"/>
    <property type="project" value="InterPro"/>
</dbReference>
<dbReference type="AlphaFoldDB" id="A0A4V1J0T8"/>
<dbReference type="Pfam" id="PF18121">
    <property type="entry name" value="TFA2_Winged_2"/>
    <property type="match status" value="1"/>
</dbReference>
<evidence type="ECO:0000313" key="8">
    <source>
        <dbReference type="EMBL" id="RKP22709.1"/>
    </source>
</evidence>
<evidence type="ECO:0000256" key="5">
    <source>
        <dbReference type="ARBA" id="ARBA00023242"/>
    </source>
</evidence>
<dbReference type="PANTHER" id="PTHR12716">
    <property type="entry name" value="TRANSCRIPTION INITIATION FACTOR IIE, BETA SUBUNIT"/>
    <property type="match status" value="1"/>
</dbReference>
<name>A0A4V1J0T8_9FUNG</name>
<dbReference type="InterPro" id="IPR003166">
    <property type="entry name" value="TFIIE_bsu_DNA-bd"/>
</dbReference>
<dbReference type="Pfam" id="PF02186">
    <property type="entry name" value="TFIIE_beta"/>
    <property type="match status" value="1"/>
</dbReference>
<dbReference type="InterPro" id="IPR016656">
    <property type="entry name" value="TFIIE-bsu"/>
</dbReference>
<sequence>MKDAALLKALSQNSKVIYDPDKGTFAYKPDYNVRTKEEVLALLRDGSGRGGIEICELKDSNANVAKLAEELSAAGEILIARNRDGTARILYYNDTSLNTEMDEEFRVMWRSLKVPDEADLPKRMAEAGLKTMEVFETGGKITNTHLEGIDLTKDYMPTK</sequence>
<keyword evidence="9" id="KW-1185">Reference proteome</keyword>
<dbReference type="EMBL" id="KZ991771">
    <property type="protein sequence ID" value="RKP22709.1"/>
    <property type="molecule type" value="Genomic_DNA"/>
</dbReference>
<evidence type="ECO:0000256" key="4">
    <source>
        <dbReference type="ARBA" id="ARBA00023163"/>
    </source>
</evidence>
<dbReference type="OrthoDB" id="3907302at2759"/>
<dbReference type="GO" id="GO:0006367">
    <property type="term" value="P:transcription initiation at RNA polymerase II promoter"/>
    <property type="evidence" value="ECO:0007669"/>
    <property type="project" value="InterPro"/>
</dbReference>
<comment type="function">
    <text evidence="6">Recruits TFIIH to the initiation complex and stimulates the RNA polymerase II C-terminal domain kinase and DNA-dependent ATPase activities of TFIIH. Both TFIIH and TFIIE are required for promoter clearance by RNA polymerase.</text>
</comment>
<keyword evidence="3" id="KW-0238">DNA-binding</keyword>
<dbReference type="PROSITE" id="PS51351">
    <property type="entry name" value="TFIIE_BETA_C"/>
    <property type="match status" value="1"/>
</dbReference>
<dbReference type="InterPro" id="IPR040501">
    <property type="entry name" value="TFA2_Winged_2"/>
</dbReference>
<keyword evidence="5" id="KW-0539">Nucleus</keyword>
<comment type="subcellular location">
    <subcellularLocation>
        <location evidence="1">Nucleus</location>
    </subcellularLocation>
</comment>
<evidence type="ECO:0000313" key="9">
    <source>
        <dbReference type="Proteomes" id="UP000278143"/>
    </source>
</evidence>
<dbReference type="GO" id="GO:0001097">
    <property type="term" value="F:TFIIH-class transcription factor complex binding"/>
    <property type="evidence" value="ECO:0007669"/>
    <property type="project" value="TreeGrafter"/>
</dbReference>
<evidence type="ECO:0000256" key="2">
    <source>
        <dbReference type="ARBA" id="ARBA00023015"/>
    </source>
</evidence>
<dbReference type="InterPro" id="IPR054600">
    <property type="entry name" value="TFA2_E-tether"/>
</dbReference>
<reference evidence="9" key="1">
    <citation type="journal article" date="2018" name="Nat. Microbiol.">
        <title>Leveraging single-cell genomics to expand the fungal tree of life.</title>
        <authorList>
            <person name="Ahrendt S.R."/>
            <person name="Quandt C.A."/>
            <person name="Ciobanu D."/>
            <person name="Clum A."/>
            <person name="Salamov A."/>
            <person name="Andreopoulos B."/>
            <person name="Cheng J.F."/>
            <person name="Woyke T."/>
            <person name="Pelin A."/>
            <person name="Henrissat B."/>
            <person name="Reynolds N.K."/>
            <person name="Benny G.L."/>
            <person name="Smith M.E."/>
            <person name="James T.Y."/>
            <person name="Grigoriev I.V."/>
        </authorList>
    </citation>
    <scope>NUCLEOTIDE SEQUENCE [LARGE SCALE GENOMIC DNA]</scope>
    <source>
        <strain evidence="9">Benny S71-1</strain>
    </source>
</reference>
<accession>A0A4V1J0T8</accession>
<protein>
    <recommendedName>
        <fullName evidence="7">TFIIE beta domain-containing protein</fullName>
    </recommendedName>
</protein>
<keyword evidence="2" id="KW-0805">Transcription regulation</keyword>